<reference evidence="1 2" key="1">
    <citation type="submission" date="2018-06" db="EMBL/GenBank/DDBJ databases">
        <title>A transcriptomic atlas of mushroom development highlights an independent origin of complex multicellularity.</title>
        <authorList>
            <consortium name="DOE Joint Genome Institute"/>
            <person name="Krizsan K."/>
            <person name="Almasi E."/>
            <person name="Merenyi Z."/>
            <person name="Sahu N."/>
            <person name="Viragh M."/>
            <person name="Koszo T."/>
            <person name="Mondo S."/>
            <person name="Kiss B."/>
            <person name="Balint B."/>
            <person name="Kues U."/>
            <person name="Barry K."/>
            <person name="Hegedus J.C."/>
            <person name="Henrissat B."/>
            <person name="Johnson J."/>
            <person name="Lipzen A."/>
            <person name="Ohm R."/>
            <person name="Nagy I."/>
            <person name="Pangilinan J."/>
            <person name="Yan J."/>
            <person name="Xiong Y."/>
            <person name="Grigoriev I.V."/>
            <person name="Hibbett D.S."/>
            <person name="Nagy L.G."/>
        </authorList>
    </citation>
    <scope>NUCLEOTIDE SEQUENCE [LARGE SCALE GENOMIC DNA]</scope>
    <source>
        <strain evidence="1 2">SZMC22713</strain>
    </source>
</reference>
<evidence type="ECO:0000313" key="1">
    <source>
        <dbReference type="EMBL" id="TDL21703.1"/>
    </source>
</evidence>
<dbReference type="AlphaFoldDB" id="A0A4Y7Q226"/>
<gene>
    <name evidence="1" type="ORF">BD410DRAFT_840377</name>
</gene>
<evidence type="ECO:0000313" key="2">
    <source>
        <dbReference type="Proteomes" id="UP000294933"/>
    </source>
</evidence>
<dbReference type="VEuPathDB" id="FungiDB:BD410DRAFT_840377"/>
<protein>
    <recommendedName>
        <fullName evidence="3">F-box domain-containing protein</fullName>
    </recommendedName>
</protein>
<dbReference type="Proteomes" id="UP000294933">
    <property type="component" value="Unassembled WGS sequence"/>
</dbReference>
<dbReference type="SUPFAM" id="SSF52047">
    <property type="entry name" value="RNI-like"/>
    <property type="match status" value="1"/>
</dbReference>
<organism evidence="1 2">
    <name type="scientific">Rickenella mellea</name>
    <dbReference type="NCBI Taxonomy" id="50990"/>
    <lineage>
        <taxon>Eukaryota</taxon>
        <taxon>Fungi</taxon>
        <taxon>Dikarya</taxon>
        <taxon>Basidiomycota</taxon>
        <taxon>Agaricomycotina</taxon>
        <taxon>Agaricomycetes</taxon>
        <taxon>Hymenochaetales</taxon>
        <taxon>Rickenellaceae</taxon>
        <taxon>Rickenella</taxon>
    </lineage>
</organism>
<evidence type="ECO:0008006" key="3">
    <source>
        <dbReference type="Google" id="ProtNLM"/>
    </source>
</evidence>
<sequence>MPPPLPTELLETIFRYATSAGVDPHLGITHAKHEAHWFVKFKKDNLEKMEIKIALTRVSRRFRRIALEFLFEFVSIDNPHQAERLVKMMKEEPSSSELRPRERIKFLFVTFPNIPLVTEILRLCRGLRGFWWNPHDTQTRPQNWEAAQDEMIQTIPTNLRFLHWNAEVPFEIFTTFLQKASASLQIISASRIRAHRLLQHRLPRASYPCLTHLHFDHLSLFVWLQSVTWEIPSLIEVNLSGLHSGGELQRCFRHAGKSLRVLRLGRNVRLMPSFLSHILDACASLEELYYHTDGYLDDTPLWHSDVAHMKMQKVAIYAPMAKHMAISMLQHYFGPISKTRFPSLDNVIICDISGGPLIPNHYSVLMRRVSEDFHSAEISEM</sequence>
<dbReference type="Gene3D" id="3.80.10.10">
    <property type="entry name" value="Ribonuclease Inhibitor"/>
    <property type="match status" value="1"/>
</dbReference>
<dbReference type="InterPro" id="IPR032675">
    <property type="entry name" value="LRR_dom_sf"/>
</dbReference>
<accession>A0A4Y7Q226</accession>
<dbReference type="EMBL" id="ML170179">
    <property type="protein sequence ID" value="TDL21703.1"/>
    <property type="molecule type" value="Genomic_DNA"/>
</dbReference>
<proteinExistence type="predicted"/>
<name>A0A4Y7Q226_9AGAM</name>
<keyword evidence="2" id="KW-1185">Reference proteome</keyword>